<dbReference type="Proteomes" id="UP000008144">
    <property type="component" value="Chromosome 5"/>
</dbReference>
<keyword evidence="1" id="KW-0106">Calcium</keyword>
<reference evidence="4" key="2">
    <citation type="journal article" date="2008" name="Genome Biol.">
        <title>Improved genome assembly and evidence-based global gene model set for the chordate Ciona intestinalis: new insight into intron and operon populations.</title>
        <authorList>
            <person name="Satou Y."/>
            <person name="Mineta K."/>
            <person name="Ogasawara M."/>
            <person name="Sasakura Y."/>
            <person name="Shoguchi E."/>
            <person name="Ueno K."/>
            <person name="Yamada L."/>
            <person name="Matsumoto J."/>
            <person name="Wasserscheid J."/>
            <person name="Dewar K."/>
            <person name="Wiley G.B."/>
            <person name="Macmil S.L."/>
            <person name="Roe B.A."/>
            <person name="Zeller R.W."/>
            <person name="Hastings K.E."/>
            <person name="Lemaire P."/>
            <person name="Lindquist E."/>
            <person name="Endo T."/>
            <person name="Hotta K."/>
            <person name="Inaba K."/>
        </authorList>
    </citation>
    <scope>NUCLEOTIDE SEQUENCE [LARGE SCALE GENOMIC DNA]</scope>
    <source>
        <strain evidence="4">wild type</strain>
    </source>
</reference>
<sequence>MAGSMPMFIVLVLFSIMLMPDSSIGVNTDFRACQKVYYENFGSLVAVQGVDAASSVWRILFNKLDLNKNRLLSSAEILLTLEAENLVTKEQIPEALSQTQTWIDSTKGDNNFSELNLSGFRDLLSNTIGRRPGNKEPSARRNWLLTSLLCHFVNEELTSILSSIRDLKNCTDSLRTDQHGTLKSSTRLILNVWKAVYKTLDRNNDDRLETDEIRNILQQYFDQNDTNDIAQAFPTLSAASGAGVSRLQFFKMVNNLLSAGASGNTWDNTRTLQQLNGNVTFCRLLYRVRSDLNVALEQNDKCRTTFIKRANKVFGQDVSVASGFIFAYLDKDKNGVITLSELSDELVENNLSEILPQPEFVTPTNLTKMEKFLAYAVTIAGPGNNSKHMELSLLSLSQQKTWNTFCKLSVCTIAVFPGANTESNLQHNGRTNYSKGVDIITRPKTSPSNQAFFGNLIEKRNRLNNSSNNNVTIDITTSIVTTTETSIIKEYTTASSISNTDTLNSTDDAFIATVSTSQVNLGINQTETTSTNEANLNLTENYNKNDTNTESFSEELSREEAELLRLFTEFHGRNPPNESVG</sequence>
<evidence type="ECO:0000256" key="2">
    <source>
        <dbReference type="SAM" id="SignalP"/>
    </source>
</evidence>
<reference evidence="4" key="3">
    <citation type="submission" date="2025-08" db="UniProtKB">
        <authorList>
            <consortium name="Ensembl"/>
        </authorList>
    </citation>
    <scope>IDENTIFICATION</scope>
</reference>
<dbReference type="InterPro" id="IPR002048">
    <property type="entry name" value="EF_hand_dom"/>
</dbReference>
<dbReference type="Ensembl" id="ENSCINT00000017789.3">
    <property type="protein sequence ID" value="ENSCINP00000017789.3"/>
    <property type="gene ID" value="ENSCING00000008720.3"/>
</dbReference>
<proteinExistence type="predicted"/>
<keyword evidence="5" id="KW-1185">Reference proteome</keyword>
<dbReference type="EMBL" id="EAAA01002115">
    <property type="status" value="NOT_ANNOTATED_CDS"/>
    <property type="molecule type" value="Genomic_DNA"/>
</dbReference>
<dbReference type="InterPro" id="IPR018247">
    <property type="entry name" value="EF_Hand_1_Ca_BS"/>
</dbReference>
<dbReference type="SUPFAM" id="SSF47473">
    <property type="entry name" value="EF-hand"/>
    <property type="match status" value="1"/>
</dbReference>
<keyword evidence="2" id="KW-0732">Signal</keyword>
<evidence type="ECO:0000313" key="5">
    <source>
        <dbReference type="Proteomes" id="UP000008144"/>
    </source>
</evidence>
<feature type="chain" id="PRO_5003349529" description="EF-hand domain-containing protein" evidence="2">
    <location>
        <begin position="26"/>
        <end position="581"/>
    </location>
</feature>
<dbReference type="InParanoid" id="F6WBW5"/>
<feature type="domain" description="EF-hand" evidence="3">
    <location>
        <begin position="325"/>
        <end position="352"/>
    </location>
</feature>
<feature type="signal peptide" evidence="2">
    <location>
        <begin position="1"/>
        <end position="25"/>
    </location>
</feature>
<dbReference type="HOGENOM" id="CLU_469760_0_0_1"/>
<accession>F6WBW5</accession>
<name>F6WBW5_CIOIN</name>
<dbReference type="GO" id="GO:0005509">
    <property type="term" value="F:calcium ion binding"/>
    <property type="evidence" value="ECO:0007669"/>
    <property type="project" value="InterPro"/>
</dbReference>
<reference evidence="5" key="1">
    <citation type="journal article" date="2002" name="Science">
        <title>The draft genome of Ciona intestinalis: insights into chordate and vertebrate origins.</title>
        <authorList>
            <person name="Dehal P."/>
            <person name="Satou Y."/>
            <person name="Campbell R.K."/>
            <person name="Chapman J."/>
            <person name="Degnan B."/>
            <person name="De Tomaso A."/>
            <person name="Davidson B."/>
            <person name="Di Gregorio A."/>
            <person name="Gelpke M."/>
            <person name="Goodstein D.M."/>
            <person name="Harafuji N."/>
            <person name="Hastings K.E."/>
            <person name="Ho I."/>
            <person name="Hotta K."/>
            <person name="Huang W."/>
            <person name="Kawashima T."/>
            <person name="Lemaire P."/>
            <person name="Martinez D."/>
            <person name="Meinertzhagen I.A."/>
            <person name="Necula S."/>
            <person name="Nonaka M."/>
            <person name="Putnam N."/>
            <person name="Rash S."/>
            <person name="Saiga H."/>
            <person name="Satake M."/>
            <person name="Terry A."/>
            <person name="Yamada L."/>
            <person name="Wang H.G."/>
            <person name="Awazu S."/>
            <person name="Azumi K."/>
            <person name="Boore J."/>
            <person name="Branno M."/>
            <person name="Chin-Bow S."/>
            <person name="DeSantis R."/>
            <person name="Doyle S."/>
            <person name="Francino P."/>
            <person name="Keys D.N."/>
            <person name="Haga S."/>
            <person name="Hayashi H."/>
            <person name="Hino K."/>
            <person name="Imai K.S."/>
            <person name="Inaba K."/>
            <person name="Kano S."/>
            <person name="Kobayashi K."/>
            <person name="Kobayashi M."/>
            <person name="Lee B.I."/>
            <person name="Makabe K.W."/>
            <person name="Manohar C."/>
            <person name="Matassi G."/>
            <person name="Medina M."/>
            <person name="Mochizuki Y."/>
            <person name="Mount S."/>
            <person name="Morishita T."/>
            <person name="Miura S."/>
            <person name="Nakayama A."/>
            <person name="Nishizaka S."/>
            <person name="Nomoto H."/>
            <person name="Ohta F."/>
            <person name="Oishi K."/>
            <person name="Rigoutsos I."/>
            <person name="Sano M."/>
            <person name="Sasaki A."/>
            <person name="Sasakura Y."/>
            <person name="Shoguchi E."/>
            <person name="Shin-i T."/>
            <person name="Spagnuolo A."/>
            <person name="Stainier D."/>
            <person name="Suzuki M.M."/>
            <person name="Tassy O."/>
            <person name="Takatori N."/>
            <person name="Tokuoka M."/>
            <person name="Yagi K."/>
            <person name="Yoshizaki F."/>
            <person name="Wada S."/>
            <person name="Zhang C."/>
            <person name="Hyatt P.D."/>
            <person name="Larimer F."/>
            <person name="Detter C."/>
            <person name="Doggett N."/>
            <person name="Glavina T."/>
            <person name="Hawkins T."/>
            <person name="Richardson P."/>
            <person name="Lucas S."/>
            <person name="Kohara Y."/>
            <person name="Levine M."/>
            <person name="Satoh N."/>
            <person name="Rokhsar D.S."/>
        </authorList>
    </citation>
    <scope>NUCLEOTIDE SEQUENCE [LARGE SCALE GENOMIC DNA]</scope>
</reference>
<dbReference type="Gene3D" id="1.10.238.10">
    <property type="entry name" value="EF-hand"/>
    <property type="match status" value="1"/>
</dbReference>
<protein>
    <recommendedName>
        <fullName evidence="3">EF-hand domain-containing protein</fullName>
    </recommendedName>
</protein>
<feature type="domain" description="EF-hand" evidence="3">
    <location>
        <begin position="188"/>
        <end position="223"/>
    </location>
</feature>
<reference evidence="4" key="4">
    <citation type="submission" date="2025-09" db="UniProtKB">
        <authorList>
            <consortium name="Ensembl"/>
        </authorList>
    </citation>
    <scope>IDENTIFICATION</scope>
</reference>
<dbReference type="PROSITE" id="PS00018">
    <property type="entry name" value="EF_HAND_1"/>
    <property type="match status" value="3"/>
</dbReference>
<dbReference type="OMA" id="WNDMERA"/>
<dbReference type="GeneTree" id="ENSGT00530000067095"/>
<evidence type="ECO:0000256" key="1">
    <source>
        <dbReference type="ARBA" id="ARBA00022837"/>
    </source>
</evidence>
<evidence type="ECO:0000313" key="4">
    <source>
        <dbReference type="Ensembl" id="ENSCINP00000017789.3"/>
    </source>
</evidence>
<dbReference type="InterPro" id="IPR011992">
    <property type="entry name" value="EF-hand-dom_pair"/>
</dbReference>
<evidence type="ECO:0000259" key="3">
    <source>
        <dbReference type="PROSITE" id="PS50222"/>
    </source>
</evidence>
<dbReference type="AlphaFoldDB" id="F6WBW5"/>
<organism evidence="4 5">
    <name type="scientific">Ciona intestinalis</name>
    <name type="common">Transparent sea squirt</name>
    <name type="synonym">Ascidia intestinalis</name>
    <dbReference type="NCBI Taxonomy" id="7719"/>
    <lineage>
        <taxon>Eukaryota</taxon>
        <taxon>Metazoa</taxon>
        <taxon>Chordata</taxon>
        <taxon>Tunicata</taxon>
        <taxon>Ascidiacea</taxon>
        <taxon>Phlebobranchia</taxon>
        <taxon>Cionidae</taxon>
        <taxon>Ciona</taxon>
    </lineage>
</organism>
<dbReference type="PROSITE" id="PS50222">
    <property type="entry name" value="EF_HAND_2"/>
    <property type="match status" value="2"/>
</dbReference>